<protein>
    <recommendedName>
        <fullName evidence="3">CHAT domain-containing protein</fullName>
    </recommendedName>
</protein>
<proteinExistence type="predicted"/>
<gene>
    <name evidence="1" type="ORF">H4696_004974</name>
</gene>
<evidence type="ECO:0000313" key="1">
    <source>
        <dbReference type="EMBL" id="MBE1497874.1"/>
    </source>
</evidence>
<sequence>MLDVSTASRYIAVAAPGTITDGEWKDRHPDEPLSPPVYQDYALMKVLYTLRKSSRAFGIPVHSFQHTVPVTPLDFSGLRDSDVIFVVGHGSDEGLYDMGPRADEGMDRFIDILTADGNLKRRREGKGVTILMLSCRAGFGYHKALAFRLSQKLSIDVTVGGALGFTFGSVKTSKTARNEVLIRGIPWDMEYPDTIPRAEAEDETSAREGRRITVAGKQADITRFLDTKTPLEKAMNAIVQQLTSKEVNQALIELDLRFGRRRWDPLLRAQFELYSQARTRSNLEFDMWFPNVVDGYVWTDGRKVTAAEADAALKGELIPVAPGYTSTR</sequence>
<name>A0ABR9I3Y9_9PSEU</name>
<accession>A0ABR9I3Y9</accession>
<keyword evidence="2" id="KW-1185">Reference proteome</keyword>
<evidence type="ECO:0008006" key="3">
    <source>
        <dbReference type="Google" id="ProtNLM"/>
    </source>
</evidence>
<comment type="caution">
    <text evidence="1">The sequence shown here is derived from an EMBL/GenBank/DDBJ whole genome shotgun (WGS) entry which is preliminary data.</text>
</comment>
<dbReference type="Proteomes" id="UP000631670">
    <property type="component" value="Unassembled WGS sequence"/>
</dbReference>
<evidence type="ECO:0000313" key="2">
    <source>
        <dbReference type="Proteomes" id="UP000631670"/>
    </source>
</evidence>
<reference evidence="1 2" key="1">
    <citation type="submission" date="2020-10" db="EMBL/GenBank/DDBJ databases">
        <title>Sequencing the genomes of 1000 actinobacteria strains.</title>
        <authorList>
            <person name="Klenk H.-P."/>
        </authorList>
    </citation>
    <scope>NUCLEOTIDE SEQUENCE [LARGE SCALE GENOMIC DNA]</scope>
    <source>
        <strain evidence="1 2">DSM 44653</strain>
    </source>
</reference>
<dbReference type="EMBL" id="JADBEG010000001">
    <property type="protein sequence ID" value="MBE1497874.1"/>
    <property type="molecule type" value="Genomic_DNA"/>
</dbReference>
<dbReference type="RefSeq" id="WP_086857241.1">
    <property type="nucleotide sequence ID" value="NZ_JADBEG010000001.1"/>
</dbReference>
<organism evidence="1 2">
    <name type="scientific">Amycolatopsis lexingtonensis</name>
    <dbReference type="NCBI Taxonomy" id="218822"/>
    <lineage>
        <taxon>Bacteria</taxon>
        <taxon>Bacillati</taxon>
        <taxon>Actinomycetota</taxon>
        <taxon>Actinomycetes</taxon>
        <taxon>Pseudonocardiales</taxon>
        <taxon>Pseudonocardiaceae</taxon>
        <taxon>Amycolatopsis</taxon>
    </lineage>
</organism>